<evidence type="ECO:0000313" key="1">
    <source>
        <dbReference type="EMBL" id="CDG81637.1"/>
    </source>
</evidence>
<name>W0V2Y8_9BURK</name>
<dbReference type="KEGG" id="jag:GJA_981"/>
<organism evidence="1 2">
    <name type="scientific">Janthinobacterium agaricidamnosum NBRC 102515 = DSM 9628</name>
    <dbReference type="NCBI Taxonomy" id="1349767"/>
    <lineage>
        <taxon>Bacteria</taxon>
        <taxon>Pseudomonadati</taxon>
        <taxon>Pseudomonadota</taxon>
        <taxon>Betaproteobacteria</taxon>
        <taxon>Burkholderiales</taxon>
        <taxon>Oxalobacteraceae</taxon>
        <taxon>Janthinobacterium</taxon>
    </lineage>
</organism>
<gene>
    <name evidence="1" type="ORF">GJA_981</name>
</gene>
<dbReference type="Proteomes" id="UP000027604">
    <property type="component" value="Chromosome I"/>
</dbReference>
<dbReference type="OrthoDB" id="8708621at2"/>
<dbReference type="eggNOG" id="ENOG5033EC1">
    <property type="taxonomic scope" value="Bacteria"/>
</dbReference>
<dbReference type="HOGENOM" id="CLU_642186_0_0_4"/>
<evidence type="ECO:0000313" key="2">
    <source>
        <dbReference type="Proteomes" id="UP000027604"/>
    </source>
</evidence>
<keyword evidence="2" id="KW-1185">Reference proteome</keyword>
<accession>W0V2Y8</accession>
<dbReference type="PATRIC" id="fig|1349767.4.peg.2716"/>
<proteinExistence type="predicted"/>
<protein>
    <submittedName>
        <fullName evidence="1">Uncharacterized protein</fullName>
    </submittedName>
</protein>
<dbReference type="AlphaFoldDB" id="W0V2Y8"/>
<reference evidence="1 2" key="1">
    <citation type="journal article" date="2015" name="Genome Announc.">
        <title>Genome Sequence of Mushroom Soft-Rot Pathogen Janthinobacterium agaricidamnosum.</title>
        <authorList>
            <person name="Graupner K."/>
            <person name="Lackner G."/>
            <person name="Hertweck C."/>
        </authorList>
    </citation>
    <scope>NUCLEOTIDE SEQUENCE [LARGE SCALE GENOMIC DNA]</scope>
    <source>
        <strain evidence="2">NBRC 102515 / DSM 9628</strain>
    </source>
</reference>
<dbReference type="STRING" id="1349767.GJA_981"/>
<dbReference type="RefSeq" id="WP_038489259.1">
    <property type="nucleotide sequence ID" value="NZ_BCTH01000029.1"/>
</dbReference>
<sequence>MTADPRITSINTIHELGLISVEERDDALDELEQHQIDLDDPQLAGLELDLLQANPSLIDTLAWLLTTQVLPADRLRQTLQTLPAHHAGDALSRRRDLIEQTLRHVHQAALKILYDEDLIDPWLRDAAGDSLPAGQLVASPVDALLLIVNQGKLTAKQFNALLARTRSGGSGLAVIIVHATAKRLAKQRPWLARLVTPGRHWLGLIGLPALLAAIVWSQTHDHDVPDCDSGMAQERIAGLLPSFKPGDISEAGYNPRRRIRACIVSAQSGAAQASQGYTIAASIKNDWYDIALAWPELLTARFGKLDKNGDFLRSGVPLGRDAMLAAFRTASAGISGEWSPPGAVHDQLSYTVSHDPAVSIDDLEPLGPCRAVRTGMRYACPVLVALHAERRELLRGEFTLERDAAGQPWAMSSRFASELARARATEN</sequence>
<dbReference type="EMBL" id="HG322949">
    <property type="protein sequence ID" value="CDG81637.1"/>
    <property type="molecule type" value="Genomic_DNA"/>
</dbReference>